<keyword evidence="3" id="KW-0862">Zinc</keyword>
<dbReference type="PROSITE" id="PS50865">
    <property type="entry name" value="ZF_MYND_2"/>
    <property type="match status" value="1"/>
</dbReference>
<evidence type="ECO:0000313" key="9">
    <source>
        <dbReference type="Proteomes" id="UP000053257"/>
    </source>
</evidence>
<dbReference type="SUPFAM" id="SSF144232">
    <property type="entry name" value="HIT/MYND zinc finger-like"/>
    <property type="match status" value="1"/>
</dbReference>
<protein>
    <recommendedName>
        <fullName evidence="7">MYND-type domain-containing protein</fullName>
    </recommendedName>
</protein>
<feature type="domain" description="MYND-type" evidence="7">
    <location>
        <begin position="1228"/>
        <end position="1268"/>
    </location>
</feature>
<evidence type="ECO:0000256" key="2">
    <source>
        <dbReference type="ARBA" id="ARBA00022771"/>
    </source>
</evidence>
<organism evidence="8 9">
    <name type="scientific">Phlebiopsis gigantea (strain 11061_1 CR5-6)</name>
    <name type="common">White-rot fungus</name>
    <name type="synonym">Peniophora gigantea</name>
    <dbReference type="NCBI Taxonomy" id="745531"/>
    <lineage>
        <taxon>Eukaryota</taxon>
        <taxon>Fungi</taxon>
        <taxon>Dikarya</taxon>
        <taxon>Basidiomycota</taxon>
        <taxon>Agaricomycotina</taxon>
        <taxon>Agaricomycetes</taxon>
        <taxon>Polyporales</taxon>
        <taxon>Phanerochaetaceae</taxon>
        <taxon>Phlebiopsis</taxon>
    </lineage>
</organism>
<keyword evidence="2 4" id="KW-0863">Zinc-finger</keyword>
<evidence type="ECO:0000256" key="5">
    <source>
        <dbReference type="SAM" id="MobiDB-lite"/>
    </source>
</evidence>
<keyword evidence="6" id="KW-0472">Membrane</keyword>
<dbReference type="GO" id="GO:0005634">
    <property type="term" value="C:nucleus"/>
    <property type="evidence" value="ECO:0007669"/>
    <property type="project" value="TreeGrafter"/>
</dbReference>
<dbReference type="GO" id="GO:0008270">
    <property type="term" value="F:zinc ion binding"/>
    <property type="evidence" value="ECO:0007669"/>
    <property type="project" value="UniProtKB-KW"/>
</dbReference>
<dbReference type="Proteomes" id="UP000053257">
    <property type="component" value="Unassembled WGS sequence"/>
</dbReference>
<dbReference type="PANTHER" id="PTHR10237:SF15">
    <property type="entry name" value="LD37257P"/>
    <property type="match status" value="1"/>
</dbReference>
<evidence type="ECO:0000256" key="4">
    <source>
        <dbReference type="PROSITE-ProRule" id="PRU00134"/>
    </source>
</evidence>
<dbReference type="PANTHER" id="PTHR10237">
    <property type="entry name" value="DEFORMED EPIDERMAL AUTOREGULATORY FACTOR 1 HOMOLOG SUPPRESSIN"/>
    <property type="match status" value="1"/>
</dbReference>
<accession>A0A0C3S7L0</accession>
<evidence type="ECO:0000313" key="8">
    <source>
        <dbReference type="EMBL" id="KIP06822.1"/>
    </source>
</evidence>
<feature type="compositionally biased region" description="Low complexity" evidence="5">
    <location>
        <begin position="19"/>
        <end position="40"/>
    </location>
</feature>
<dbReference type="InterPro" id="IPR002893">
    <property type="entry name" value="Znf_MYND"/>
</dbReference>
<dbReference type="Pfam" id="PF01753">
    <property type="entry name" value="zf-MYND"/>
    <property type="match status" value="1"/>
</dbReference>
<dbReference type="Gene3D" id="6.10.140.2220">
    <property type="match status" value="1"/>
</dbReference>
<dbReference type="EMBL" id="KN840510">
    <property type="protein sequence ID" value="KIP06822.1"/>
    <property type="molecule type" value="Genomic_DNA"/>
</dbReference>
<keyword evidence="1" id="KW-0479">Metal-binding</keyword>
<keyword evidence="9" id="KW-1185">Reference proteome</keyword>
<evidence type="ECO:0000259" key="7">
    <source>
        <dbReference type="PROSITE" id="PS50865"/>
    </source>
</evidence>
<dbReference type="InterPro" id="IPR024119">
    <property type="entry name" value="TF_DEAF-1"/>
</dbReference>
<dbReference type="AlphaFoldDB" id="A0A0C3S7L0"/>
<feature type="region of interest" description="Disordered" evidence="5">
    <location>
        <begin position="14"/>
        <end position="40"/>
    </location>
</feature>
<dbReference type="GO" id="GO:0000981">
    <property type="term" value="F:DNA-binding transcription factor activity, RNA polymerase II-specific"/>
    <property type="evidence" value="ECO:0007669"/>
    <property type="project" value="TreeGrafter"/>
</dbReference>
<proteinExistence type="predicted"/>
<dbReference type="HOGENOM" id="CLU_007974_0_1_1"/>
<keyword evidence="6" id="KW-1133">Transmembrane helix</keyword>
<evidence type="ECO:0000256" key="1">
    <source>
        <dbReference type="ARBA" id="ARBA00022723"/>
    </source>
</evidence>
<keyword evidence="6" id="KW-0812">Transmembrane</keyword>
<gene>
    <name evidence="8" type="ORF">PHLGIDRAFT_118669</name>
</gene>
<reference evidence="8 9" key="1">
    <citation type="journal article" date="2014" name="PLoS Genet.">
        <title>Analysis of the Phlebiopsis gigantea genome, transcriptome and secretome provides insight into its pioneer colonization strategies of wood.</title>
        <authorList>
            <person name="Hori C."/>
            <person name="Ishida T."/>
            <person name="Igarashi K."/>
            <person name="Samejima M."/>
            <person name="Suzuki H."/>
            <person name="Master E."/>
            <person name="Ferreira P."/>
            <person name="Ruiz-Duenas F.J."/>
            <person name="Held B."/>
            <person name="Canessa P."/>
            <person name="Larrondo L.F."/>
            <person name="Schmoll M."/>
            <person name="Druzhinina I.S."/>
            <person name="Kubicek C.P."/>
            <person name="Gaskell J.A."/>
            <person name="Kersten P."/>
            <person name="St John F."/>
            <person name="Glasner J."/>
            <person name="Sabat G."/>
            <person name="Splinter BonDurant S."/>
            <person name="Syed K."/>
            <person name="Yadav J."/>
            <person name="Mgbeahuruike A.C."/>
            <person name="Kovalchuk A."/>
            <person name="Asiegbu F.O."/>
            <person name="Lackner G."/>
            <person name="Hoffmeister D."/>
            <person name="Rencoret J."/>
            <person name="Gutierrez A."/>
            <person name="Sun H."/>
            <person name="Lindquist E."/>
            <person name="Barry K."/>
            <person name="Riley R."/>
            <person name="Grigoriev I.V."/>
            <person name="Henrissat B."/>
            <person name="Kues U."/>
            <person name="Berka R.M."/>
            <person name="Martinez A.T."/>
            <person name="Covert S.F."/>
            <person name="Blanchette R.A."/>
            <person name="Cullen D."/>
        </authorList>
    </citation>
    <scope>NUCLEOTIDE SEQUENCE [LARGE SCALE GENOMIC DNA]</scope>
    <source>
        <strain evidence="8 9">11061_1 CR5-6</strain>
    </source>
</reference>
<name>A0A0C3S7L0_PHLG1</name>
<evidence type="ECO:0000256" key="6">
    <source>
        <dbReference type="SAM" id="Phobius"/>
    </source>
</evidence>
<feature type="transmembrane region" description="Helical" evidence="6">
    <location>
        <begin position="43"/>
        <end position="67"/>
    </location>
</feature>
<sequence>MFLTVSPHISMLISRTTDGPSSGSGSASSSTSGSGDSSGHRSIGINVIVPIVLIIVVAISSALFILFCRRVLRRSRLPAAKQEVTHEHTRPDWWDVSLERPETGLPSLQQIQPVALRYSGKEAADLSYSWKSKPRMEPEHSQEDALEAMVHIAMPARSYQEKQSIPEGLSFARNILIFTLAIRRDLAGKELLAWNIFYHLFLDTASLELLLSQCHHLSDSSASFETWHASPFSKYIKIGTALTLHELHRHWRWYASTAMFSDTHKARLKSKFQAYLKKHKDYYRGFVSTAAARACGPLWADAAIITNEIYHRYWERGTLLTQDQDIVSATHVNPLFAYSNHSEQFAMNDFTSPLATFALAGLFTPIAPSKDTEWRDPGPRACFEAACLQFTAWLGCFREAVLAGDKMVLRFVYSDPLAFGLTAQEYLQSGNTSAACRVAPWRAPFLVLDGDGCSPSSFPQAPASFDVIDTCDTSDRYGLLNVLLAASPLLRSHPWAVMYTETVEAHGDDPSKDFWIQLCGDLGAMTMLFDLAPTSFLSGFRSEGNTHELVLPQLMPNLMWHLERLTWRRPSRLGTSPSDQCLAFDKNQLRDFFYGVYVKMFQREAFSYTTDTVGSDKERDRSHYNRRTLGLLLRQIAGRVSVDWEAFVAEFVLRMDEPDLMIGKISIHDVCSQLYNLGLVSDQMFNPGQGFSMIFTPRECGRLRSWGTIPHTVYIAVMVPRKTFRLLDKRDTPRDPPIAAGVGSTTGNESYHFVFVETCFGTLSVEGADEHARGTIREDPAGRRGDAPVVLTFPVPTHILARPFPMEMHVRLLVLKTPHTDYFYEKYGNMGRFFDVSTTDPSVHILAHKPTTRRDAHIEERINPPIKWAKKAADSVQIIMNTANTQIQTMTARASIRESLARAALSDKATPVTFEQVDFRIIRLSIGSQCHQDVVFPYPLHGVKARIRISRKDSWIEVIVPPQMFQTSNRFPIIAAQGAAAVWNMHRVWFGKMPTVSLVAHDLTKWVVRHANSALTNKEKQAHDKLTEADPLTLVKHTISSMFKNYIGTKDAASKSVFKVSLPDGSLEFIIFVASLRLDLTGHTVVFDAHVFTGDIKLTAPHNTALAKLRGVTSQLVISDREAALWKHLLRALSERCRDWKHSADCALAAHTLPQSAAPLLDWAPFAPHLARVALSPLFGVSYLEPTGKIGGPDLVGILEEHGLTPTMLRMLTSEGGRCDQDHHDTVCRTCLHWLPPGSRRLCMGCEDAVYCGIACQTYDWQQHRPGCKAAQRRR</sequence>
<dbReference type="OrthoDB" id="432970at2759"/>
<dbReference type="STRING" id="745531.A0A0C3S7L0"/>
<evidence type="ECO:0000256" key="3">
    <source>
        <dbReference type="ARBA" id="ARBA00022833"/>
    </source>
</evidence>